<reference evidence="3 4" key="1">
    <citation type="submission" date="2018-08" db="EMBL/GenBank/DDBJ databases">
        <title>Thalassotalea euphylliae genome.</title>
        <authorList>
            <person name="Summers S."/>
            <person name="Rice S.A."/>
            <person name="Freckelton M.L."/>
            <person name="Nedved B.T."/>
            <person name="Hadfield M.G."/>
        </authorList>
    </citation>
    <scope>NUCLEOTIDE SEQUENCE [LARGE SCALE GENOMIC DNA]</scope>
    <source>
        <strain evidence="3 4">H1</strain>
    </source>
</reference>
<feature type="domain" description="DUF4136" evidence="2">
    <location>
        <begin position="28"/>
        <end position="190"/>
    </location>
</feature>
<evidence type="ECO:0000313" key="3">
    <source>
        <dbReference type="EMBL" id="REL28915.1"/>
    </source>
</evidence>
<comment type="caution">
    <text evidence="3">The sequence shown here is derived from an EMBL/GenBank/DDBJ whole genome shotgun (WGS) entry which is preliminary data.</text>
</comment>
<feature type="signal peptide" evidence="1">
    <location>
        <begin position="1"/>
        <end position="25"/>
    </location>
</feature>
<accession>A0A3E0TY64</accession>
<dbReference type="AlphaFoldDB" id="A0A3E0TY64"/>
<evidence type="ECO:0000256" key="1">
    <source>
        <dbReference type="SAM" id="SignalP"/>
    </source>
</evidence>
<feature type="chain" id="PRO_5017778742" evidence="1">
    <location>
        <begin position="26"/>
        <end position="191"/>
    </location>
</feature>
<dbReference type="PROSITE" id="PS51257">
    <property type="entry name" value="PROKAR_LIPOPROTEIN"/>
    <property type="match status" value="1"/>
</dbReference>
<dbReference type="OrthoDB" id="118896at2"/>
<evidence type="ECO:0000259" key="2">
    <source>
        <dbReference type="Pfam" id="PF13590"/>
    </source>
</evidence>
<gene>
    <name evidence="3" type="ORF">DXX93_12095</name>
</gene>
<evidence type="ECO:0000313" key="4">
    <source>
        <dbReference type="Proteomes" id="UP000256478"/>
    </source>
</evidence>
<dbReference type="EMBL" id="QUOU01000001">
    <property type="protein sequence ID" value="REL28915.1"/>
    <property type="molecule type" value="Genomic_DNA"/>
</dbReference>
<sequence length="191" mass="21320">MKVFKQVMLVALVAGLAGCATTYKAKVNFDKNEQISTTDYKTFAWLKESKILSAPTDINPVMKVRVDEAIERAFIAKGYTLVESPQTADFTVSYTVGSRDKVRVDSFPTAYRAGWGWGRGYYGGYYGNVVVGSDTHVRNYTEGKLAIDVFDVRTKQPTWHGWAVKRMSKADNDDSMATIKTVVDEVVANFE</sequence>
<dbReference type="Gene3D" id="3.30.160.670">
    <property type="match status" value="1"/>
</dbReference>
<keyword evidence="1" id="KW-0732">Signal</keyword>
<dbReference type="RefSeq" id="WP_116009938.1">
    <property type="nucleotide sequence ID" value="NZ_QUOU01000001.1"/>
</dbReference>
<name>A0A3E0TY64_9GAMM</name>
<organism evidence="3 4">
    <name type="scientific">Thalassotalea euphylliae</name>
    <dbReference type="NCBI Taxonomy" id="1655234"/>
    <lineage>
        <taxon>Bacteria</taxon>
        <taxon>Pseudomonadati</taxon>
        <taxon>Pseudomonadota</taxon>
        <taxon>Gammaproteobacteria</taxon>
        <taxon>Alteromonadales</taxon>
        <taxon>Colwelliaceae</taxon>
        <taxon>Thalassotalea</taxon>
    </lineage>
</organism>
<dbReference type="InterPro" id="IPR025411">
    <property type="entry name" value="DUF4136"/>
</dbReference>
<dbReference type="Proteomes" id="UP000256478">
    <property type="component" value="Unassembled WGS sequence"/>
</dbReference>
<dbReference type="Pfam" id="PF13590">
    <property type="entry name" value="DUF4136"/>
    <property type="match status" value="1"/>
</dbReference>
<protein>
    <submittedName>
        <fullName evidence="3">DUF4136 domain-containing protein</fullName>
    </submittedName>
</protein>
<proteinExistence type="predicted"/>